<dbReference type="InterPro" id="IPR029058">
    <property type="entry name" value="AB_hydrolase_fold"/>
</dbReference>
<organism evidence="5 6">
    <name type="scientific">Marssonina brunnea f. sp. multigermtubi (strain MB_m1)</name>
    <name type="common">Marssonina leaf spot fungus</name>
    <dbReference type="NCBI Taxonomy" id="1072389"/>
    <lineage>
        <taxon>Eukaryota</taxon>
        <taxon>Fungi</taxon>
        <taxon>Dikarya</taxon>
        <taxon>Ascomycota</taxon>
        <taxon>Pezizomycotina</taxon>
        <taxon>Leotiomycetes</taxon>
        <taxon>Helotiales</taxon>
        <taxon>Drepanopezizaceae</taxon>
        <taxon>Drepanopeziza</taxon>
    </lineage>
</organism>
<protein>
    <recommendedName>
        <fullName evidence="3">Carboxylic ester hydrolase</fullName>
        <ecNumber evidence="3">3.1.1.-</ecNumber>
    </recommendedName>
</protein>
<dbReference type="Proteomes" id="UP000006753">
    <property type="component" value="Unassembled WGS sequence"/>
</dbReference>
<feature type="chain" id="PRO_5005137318" description="Carboxylic ester hydrolase" evidence="3">
    <location>
        <begin position="35"/>
        <end position="550"/>
    </location>
</feature>
<keyword evidence="2 3" id="KW-0378">Hydrolase</keyword>
<dbReference type="Pfam" id="PF00135">
    <property type="entry name" value="COesterase"/>
    <property type="match status" value="1"/>
</dbReference>
<comment type="similarity">
    <text evidence="1 3">Belongs to the type-B carboxylesterase/lipase family.</text>
</comment>
<dbReference type="OMA" id="DQDFDMC"/>
<feature type="domain" description="Carboxylesterase type B" evidence="4">
    <location>
        <begin position="38"/>
        <end position="499"/>
    </location>
</feature>
<dbReference type="SUPFAM" id="SSF53474">
    <property type="entry name" value="alpha/beta-Hydrolases"/>
    <property type="match status" value="1"/>
</dbReference>
<dbReference type="OrthoDB" id="408631at2759"/>
<dbReference type="GeneID" id="18762051"/>
<dbReference type="EC" id="3.1.1.-" evidence="3"/>
<dbReference type="InParanoid" id="K1X464"/>
<dbReference type="ESTHER" id="marbu-k1x464">
    <property type="family name" value="Fungal_carboxylesterase_lipase"/>
</dbReference>
<dbReference type="eggNOG" id="KOG1516">
    <property type="taxonomic scope" value="Eukaryota"/>
</dbReference>
<name>K1X464_MARBU</name>
<dbReference type="KEGG" id="mbe:MBM_06116"/>
<dbReference type="GO" id="GO:0016787">
    <property type="term" value="F:hydrolase activity"/>
    <property type="evidence" value="ECO:0007669"/>
    <property type="project" value="UniProtKB-KW"/>
</dbReference>
<evidence type="ECO:0000256" key="2">
    <source>
        <dbReference type="ARBA" id="ARBA00022801"/>
    </source>
</evidence>
<evidence type="ECO:0000256" key="3">
    <source>
        <dbReference type="RuleBase" id="RU361235"/>
    </source>
</evidence>
<feature type="signal peptide" evidence="3">
    <location>
        <begin position="1"/>
        <end position="34"/>
    </location>
</feature>
<reference evidence="5 6" key="1">
    <citation type="journal article" date="2012" name="BMC Genomics">
        <title>Sequencing the genome of Marssonina brunnea reveals fungus-poplar co-evolution.</title>
        <authorList>
            <person name="Zhu S."/>
            <person name="Cao Y.-Z."/>
            <person name="Jiang C."/>
            <person name="Tan B.-Y."/>
            <person name="Wang Z."/>
            <person name="Feng S."/>
            <person name="Zhang L."/>
            <person name="Su X.-H."/>
            <person name="Brejova B."/>
            <person name="Vinar T."/>
            <person name="Xu M."/>
            <person name="Wang M.-X."/>
            <person name="Zhang S.-G."/>
            <person name="Huang M.-R."/>
            <person name="Wu R."/>
            <person name="Zhou Y."/>
        </authorList>
    </citation>
    <scope>NUCLEOTIDE SEQUENCE [LARGE SCALE GENOMIC DNA]</scope>
    <source>
        <strain evidence="5 6">MB_m1</strain>
    </source>
</reference>
<evidence type="ECO:0000259" key="4">
    <source>
        <dbReference type="Pfam" id="PF00135"/>
    </source>
</evidence>
<proteinExistence type="inferred from homology"/>
<evidence type="ECO:0000256" key="1">
    <source>
        <dbReference type="ARBA" id="ARBA00005964"/>
    </source>
</evidence>
<dbReference type="HOGENOM" id="CLU_006586_10_5_1"/>
<keyword evidence="3" id="KW-0732">Signal</keyword>
<dbReference type="InterPro" id="IPR019826">
    <property type="entry name" value="Carboxylesterase_B_AS"/>
</dbReference>
<dbReference type="Gene3D" id="3.40.50.1820">
    <property type="entry name" value="alpha/beta hydrolase"/>
    <property type="match status" value="1"/>
</dbReference>
<dbReference type="EMBL" id="JH921441">
    <property type="protein sequence ID" value="EKD15488.1"/>
    <property type="molecule type" value="Genomic_DNA"/>
</dbReference>
<accession>K1X464</accession>
<evidence type="ECO:0000313" key="6">
    <source>
        <dbReference type="Proteomes" id="UP000006753"/>
    </source>
</evidence>
<sequence length="550" mass="59974">MTPHLPFKLIMRQLSSLLLPLLLPLLLSVSPATAEQQRPVARLDYGTFEGAYSAAYNVNYWRKIPFAAPPVGENRFRAPQPPVPVVNGTYDSDQPFDLCVQRTVNGSEDCLFLGLYSRPWKAPESLRPVVIFFHGGGFIRGGGPFEMPPGGYPTLNVSHSTNLLFIYPNYRVNAFGFLPGAEMAASPTTDLNVGLLDQHAVLRWTSRYIRQFGGDPDDVTIWGQSAGAGSVVAQAIANGRGGRPKLFRAAVASSPFWSKTYRGDGPESQRVYDTFAEQSGCAGPESLRCLKGADVQVLRDAAAVVQKMHQYDTMSFTFGPVIDGEFLDRPLSEAAGKGDLDVEVGYGVYNTHEGENFVPPGFLSATSIGTPAFNSSTASFDEWLRGYLPGLSSYNIQRVKALYPATGSAKNIPIYNTSYVRAGLVYRDTVLACPAYWMASAAKQKSYVAEYTILPATHGSDVQYWSSVNAVQKTQPLIYEGFTGAFASLFQTGDPNENKLTNATQPGVPDLWQTGKQFVIRSDGLGNQGIDDELAVRCAFWREVAAQVPM</sequence>
<dbReference type="InterPro" id="IPR050309">
    <property type="entry name" value="Type-B_Carboxylest/Lipase"/>
</dbReference>
<evidence type="ECO:0000313" key="5">
    <source>
        <dbReference type="EMBL" id="EKD15488.1"/>
    </source>
</evidence>
<dbReference type="AlphaFoldDB" id="K1X464"/>
<keyword evidence="6" id="KW-1185">Reference proteome</keyword>
<dbReference type="PANTHER" id="PTHR11559">
    <property type="entry name" value="CARBOXYLESTERASE"/>
    <property type="match status" value="1"/>
</dbReference>
<dbReference type="PROSITE" id="PS00122">
    <property type="entry name" value="CARBOXYLESTERASE_B_1"/>
    <property type="match status" value="1"/>
</dbReference>
<dbReference type="FunFam" id="3.40.50.1820:FF:000299">
    <property type="entry name" value="Carboxylic ester hydrolase"/>
    <property type="match status" value="1"/>
</dbReference>
<dbReference type="InterPro" id="IPR002018">
    <property type="entry name" value="CarbesteraseB"/>
</dbReference>
<gene>
    <name evidence="5" type="ORF">MBM_06116</name>
</gene>